<organism evidence="2 3">
    <name type="scientific">Palleronia salina</name>
    <dbReference type="NCBI Taxonomy" id="313368"/>
    <lineage>
        <taxon>Bacteria</taxon>
        <taxon>Pseudomonadati</taxon>
        <taxon>Pseudomonadota</taxon>
        <taxon>Alphaproteobacteria</taxon>
        <taxon>Rhodobacterales</taxon>
        <taxon>Roseobacteraceae</taxon>
        <taxon>Palleronia</taxon>
    </lineage>
</organism>
<evidence type="ECO:0000313" key="2">
    <source>
        <dbReference type="EMBL" id="SHJ42862.1"/>
    </source>
</evidence>
<protein>
    <submittedName>
        <fullName evidence="2">Uncharacterized protein</fullName>
    </submittedName>
</protein>
<dbReference type="STRING" id="313368.SAMN04488012_10955"/>
<name>A0A1M6J877_9RHOB</name>
<proteinExistence type="predicted"/>
<dbReference type="PANTHER" id="PTHR36124:SF1">
    <property type="entry name" value="ER-BOUND OXYGENASE MPAB_MPAB'_RUBBER OXYGENASE CATALYTIC DOMAIN-CONTAINING PROTEIN"/>
    <property type="match status" value="1"/>
</dbReference>
<reference evidence="2 3" key="1">
    <citation type="submission" date="2016-11" db="EMBL/GenBank/DDBJ databases">
        <authorList>
            <person name="Jaros S."/>
            <person name="Januszkiewicz K."/>
            <person name="Wedrychowicz H."/>
        </authorList>
    </citation>
    <scope>NUCLEOTIDE SEQUENCE [LARGE SCALE GENOMIC DNA]</scope>
    <source>
        <strain evidence="2 3">DSM 26892</strain>
    </source>
</reference>
<keyword evidence="3" id="KW-1185">Reference proteome</keyword>
<dbReference type="EMBL" id="FQZA01000009">
    <property type="protein sequence ID" value="SHJ42862.1"/>
    <property type="molecule type" value="Genomic_DNA"/>
</dbReference>
<dbReference type="AlphaFoldDB" id="A0A1M6J877"/>
<sequence>MSRWSDEIEGQDPARDYERIVFLLGTCEFAWDIEKALEFALFRTYAVPSISGLLSRTGAFRRDTRKRYDDTELLLSEISENGQHSARGRAALDRINEMHGHYRISNADMLYVLTTFVVEPPRWLDRFGRRSMTPKERAAWTTYHRALGRRMGIEDIPDDFAAFDAYGRAYENAHFRYADSNAEIGEATRDLLLSFYLPRWLVPFGRPAVHAMCDPPLRAAMGFPSPPQWFQRLVMAGLGARATLLRWLPGRRRPRLITARKRPTYPGGYRISELGTFPKEPRSDPGPSAR</sequence>
<gene>
    <name evidence="2" type="ORF">SAMN04488012_10955</name>
</gene>
<feature type="region of interest" description="Disordered" evidence="1">
    <location>
        <begin position="262"/>
        <end position="290"/>
    </location>
</feature>
<evidence type="ECO:0000256" key="1">
    <source>
        <dbReference type="SAM" id="MobiDB-lite"/>
    </source>
</evidence>
<evidence type="ECO:0000313" key="3">
    <source>
        <dbReference type="Proteomes" id="UP000184040"/>
    </source>
</evidence>
<dbReference type="RefSeq" id="WP_084140659.1">
    <property type="nucleotide sequence ID" value="NZ_FQZA01000009.1"/>
</dbReference>
<dbReference type="GO" id="GO:0016491">
    <property type="term" value="F:oxidoreductase activity"/>
    <property type="evidence" value="ECO:0007669"/>
    <property type="project" value="InterPro"/>
</dbReference>
<accession>A0A1M6J877</accession>
<dbReference type="PANTHER" id="PTHR36124">
    <property type="match status" value="1"/>
</dbReference>
<dbReference type="InterPro" id="IPR046366">
    <property type="entry name" value="MPAB"/>
</dbReference>
<dbReference type="Proteomes" id="UP000184040">
    <property type="component" value="Unassembled WGS sequence"/>
</dbReference>